<dbReference type="Proteomes" id="UP000176511">
    <property type="component" value="Unassembled WGS sequence"/>
</dbReference>
<keyword evidence="1" id="KW-1133">Transmembrane helix</keyword>
<feature type="transmembrane region" description="Helical" evidence="1">
    <location>
        <begin position="37"/>
        <end position="54"/>
    </location>
</feature>
<evidence type="ECO:0000313" key="2">
    <source>
        <dbReference type="EMBL" id="OGG61372.1"/>
    </source>
</evidence>
<organism evidence="2 3">
    <name type="scientific">Candidatus Kaiserbacteria bacterium RIFCSPHIGHO2_02_FULL_49_34</name>
    <dbReference type="NCBI Taxonomy" id="1798491"/>
    <lineage>
        <taxon>Bacteria</taxon>
        <taxon>Candidatus Kaiseribacteriota</taxon>
    </lineage>
</organism>
<accession>A0A1F6DK28</accession>
<feature type="transmembrane region" description="Helical" evidence="1">
    <location>
        <begin position="102"/>
        <end position="125"/>
    </location>
</feature>
<sequence>MLTSFLNILLDFATLLTLLAVFLGVSMKWGIESLRRIAVALYLAVMLWLMFPHHELVSSIVGTTAVARGLFFVSFFVGTYWLASYFLHRSFEKPFEFFGKKIIYAVAISVQVIIIAVHIITFTTFPLLNSSALLTLFGNPDVAFYWFVAPLILIAIF</sequence>
<dbReference type="AlphaFoldDB" id="A0A1F6DK28"/>
<proteinExistence type="predicted"/>
<protein>
    <submittedName>
        <fullName evidence="2">Uncharacterized protein</fullName>
    </submittedName>
</protein>
<feature type="transmembrane region" description="Helical" evidence="1">
    <location>
        <begin position="137"/>
        <end position="156"/>
    </location>
</feature>
<gene>
    <name evidence="2" type="ORF">A3C87_00085</name>
</gene>
<keyword evidence="1" id="KW-0472">Membrane</keyword>
<reference evidence="2 3" key="1">
    <citation type="journal article" date="2016" name="Nat. Commun.">
        <title>Thousands of microbial genomes shed light on interconnected biogeochemical processes in an aquifer system.</title>
        <authorList>
            <person name="Anantharaman K."/>
            <person name="Brown C.T."/>
            <person name="Hug L.A."/>
            <person name="Sharon I."/>
            <person name="Castelle C.J."/>
            <person name="Probst A.J."/>
            <person name="Thomas B.C."/>
            <person name="Singh A."/>
            <person name="Wilkins M.J."/>
            <person name="Karaoz U."/>
            <person name="Brodie E.L."/>
            <person name="Williams K.H."/>
            <person name="Hubbard S.S."/>
            <person name="Banfield J.F."/>
        </authorList>
    </citation>
    <scope>NUCLEOTIDE SEQUENCE [LARGE SCALE GENOMIC DNA]</scope>
</reference>
<evidence type="ECO:0000256" key="1">
    <source>
        <dbReference type="SAM" id="Phobius"/>
    </source>
</evidence>
<keyword evidence="1" id="KW-0812">Transmembrane</keyword>
<dbReference type="EMBL" id="MFLE01000018">
    <property type="protein sequence ID" value="OGG61372.1"/>
    <property type="molecule type" value="Genomic_DNA"/>
</dbReference>
<dbReference type="STRING" id="1798491.A3C87_00085"/>
<feature type="transmembrane region" description="Helical" evidence="1">
    <location>
        <begin position="60"/>
        <end position="82"/>
    </location>
</feature>
<comment type="caution">
    <text evidence="2">The sequence shown here is derived from an EMBL/GenBank/DDBJ whole genome shotgun (WGS) entry which is preliminary data.</text>
</comment>
<evidence type="ECO:0000313" key="3">
    <source>
        <dbReference type="Proteomes" id="UP000176511"/>
    </source>
</evidence>
<feature type="transmembrane region" description="Helical" evidence="1">
    <location>
        <begin position="6"/>
        <end position="25"/>
    </location>
</feature>
<name>A0A1F6DK28_9BACT</name>